<evidence type="ECO:0000256" key="1">
    <source>
        <dbReference type="PROSITE-ProRule" id="PRU00042"/>
    </source>
</evidence>
<protein>
    <recommendedName>
        <fullName evidence="3">C2H2-type domain-containing protein</fullName>
    </recommendedName>
</protein>
<feature type="domain" description="C2H2-type" evidence="3">
    <location>
        <begin position="8"/>
        <end position="30"/>
    </location>
</feature>
<evidence type="ECO:0000256" key="2">
    <source>
        <dbReference type="SAM" id="MobiDB-lite"/>
    </source>
</evidence>
<name>A0A834HWJ7_RHYFE</name>
<dbReference type="AlphaFoldDB" id="A0A834HWJ7"/>
<dbReference type="EMBL" id="JAACXV010014310">
    <property type="protein sequence ID" value="KAF7268668.1"/>
    <property type="molecule type" value="Genomic_DNA"/>
</dbReference>
<dbReference type="GO" id="GO:0008270">
    <property type="term" value="F:zinc ion binding"/>
    <property type="evidence" value="ECO:0007669"/>
    <property type="project" value="UniProtKB-KW"/>
</dbReference>
<keyword evidence="1" id="KW-0863">Zinc-finger</keyword>
<keyword evidence="1" id="KW-0479">Metal-binding</keyword>
<comment type="caution">
    <text evidence="4">The sequence shown here is derived from an EMBL/GenBank/DDBJ whole genome shotgun (WGS) entry which is preliminary data.</text>
</comment>
<accession>A0A834HWJ7</accession>
<proteinExistence type="predicted"/>
<sequence>MEKQSENNRCQTCEKTFSSISSRNQHIQTHDIDIKISTLNFRNVEEFQSWRTQDSREESYSCRVNNMKSQKGIKHIIYNCIRSNTTGYRSKCTVRQPRKIGSQFINGVCPSRISAKIAVTGEVSVEFVETHVGHEDHVLQLMRYFRMLRYDLVATSLKVEVCNKEDENNTHLKHNNDSIDEKYYNIQGEDPDFGHIENHSNNVNENNLNVGDRDNLQESTSAEEGDKTDALITEMYEQINIIHRNLSPNKMASYVEELKLLNKRFLEETWDTPEICKKIKIEKQINFPSET</sequence>
<dbReference type="PROSITE" id="PS50157">
    <property type="entry name" value="ZINC_FINGER_C2H2_2"/>
    <property type="match status" value="1"/>
</dbReference>
<dbReference type="PANTHER" id="PTHR33936:SF25">
    <property type="entry name" value="C2H2-TYPE DOMAIN-CONTAINING PROTEIN"/>
    <property type="match status" value="1"/>
</dbReference>
<organism evidence="4 5">
    <name type="scientific">Rhynchophorus ferrugineus</name>
    <name type="common">Red palm weevil</name>
    <name type="synonym">Curculio ferrugineus</name>
    <dbReference type="NCBI Taxonomy" id="354439"/>
    <lineage>
        <taxon>Eukaryota</taxon>
        <taxon>Metazoa</taxon>
        <taxon>Ecdysozoa</taxon>
        <taxon>Arthropoda</taxon>
        <taxon>Hexapoda</taxon>
        <taxon>Insecta</taxon>
        <taxon>Pterygota</taxon>
        <taxon>Neoptera</taxon>
        <taxon>Endopterygota</taxon>
        <taxon>Coleoptera</taxon>
        <taxon>Polyphaga</taxon>
        <taxon>Cucujiformia</taxon>
        <taxon>Curculionidae</taxon>
        <taxon>Dryophthorinae</taxon>
        <taxon>Rhynchophorus</taxon>
    </lineage>
</organism>
<reference evidence="4" key="1">
    <citation type="submission" date="2020-08" db="EMBL/GenBank/DDBJ databases">
        <title>Genome sequencing and assembly of the red palm weevil Rhynchophorus ferrugineus.</title>
        <authorList>
            <person name="Dias G.B."/>
            <person name="Bergman C.M."/>
            <person name="Manee M."/>
        </authorList>
    </citation>
    <scope>NUCLEOTIDE SEQUENCE</scope>
    <source>
        <strain evidence="4">AA-2017</strain>
        <tissue evidence="4">Whole larva</tissue>
    </source>
</reference>
<keyword evidence="1" id="KW-0862">Zinc</keyword>
<evidence type="ECO:0000259" key="3">
    <source>
        <dbReference type="PROSITE" id="PS50157"/>
    </source>
</evidence>
<dbReference type="PROSITE" id="PS00028">
    <property type="entry name" value="ZINC_FINGER_C2H2_1"/>
    <property type="match status" value="1"/>
</dbReference>
<feature type="compositionally biased region" description="Low complexity" evidence="2">
    <location>
        <begin position="199"/>
        <end position="209"/>
    </location>
</feature>
<evidence type="ECO:0000313" key="4">
    <source>
        <dbReference type="EMBL" id="KAF7268668.1"/>
    </source>
</evidence>
<gene>
    <name evidence="4" type="ORF">GWI33_018239</name>
</gene>
<dbReference type="InterPro" id="IPR052797">
    <property type="entry name" value="RegFact_GeneExpr_CellDeath"/>
</dbReference>
<dbReference type="OrthoDB" id="6703653at2759"/>
<dbReference type="Proteomes" id="UP000625711">
    <property type="component" value="Unassembled WGS sequence"/>
</dbReference>
<evidence type="ECO:0000313" key="5">
    <source>
        <dbReference type="Proteomes" id="UP000625711"/>
    </source>
</evidence>
<dbReference type="PANTHER" id="PTHR33936">
    <property type="entry name" value="PROTEIN CBG17840"/>
    <property type="match status" value="1"/>
</dbReference>
<feature type="region of interest" description="Disordered" evidence="2">
    <location>
        <begin position="190"/>
        <end position="227"/>
    </location>
</feature>
<dbReference type="InterPro" id="IPR013087">
    <property type="entry name" value="Znf_C2H2_type"/>
</dbReference>
<keyword evidence="5" id="KW-1185">Reference proteome</keyword>